<dbReference type="Proteomes" id="UP000007383">
    <property type="component" value="Chromosome"/>
</dbReference>
<keyword evidence="1" id="KW-0472">Membrane</keyword>
<evidence type="ECO:0000313" key="2">
    <source>
        <dbReference type="EMBL" id="AFG37545.1"/>
    </source>
</evidence>
<dbReference type="PATRIC" id="fig|889378.3.peg.1475"/>
<organism evidence="2 3">
    <name type="scientific">Spirochaeta africana (strain ATCC 700263 / DSM 8902 / Z-7692)</name>
    <dbReference type="NCBI Taxonomy" id="889378"/>
    <lineage>
        <taxon>Bacteria</taxon>
        <taxon>Pseudomonadati</taxon>
        <taxon>Spirochaetota</taxon>
        <taxon>Spirochaetia</taxon>
        <taxon>Spirochaetales</taxon>
        <taxon>Spirochaetaceae</taxon>
        <taxon>Spirochaeta</taxon>
    </lineage>
</organism>
<reference evidence="3" key="1">
    <citation type="journal article" date="2013" name="Stand. Genomic Sci.">
        <title>Complete genome sequence of the halophilic bacterium Spirochaeta africana type strain (Z-7692(T)) from the alkaline Lake Magadi in the East African Rift.</title>
        <authorList>
            <person name="Liolos K."/>
            <person name="Abt B."/>
            <person name="Scheuner C."/>
            <person name="Teshima H."/>
            <person name="Held B."/>
            <person name="Lapidus A."/>
            <person name="Nolan M."/>
            <person name="Lucas S."/>
            <person name="Deshpande S."/>
            <person name="Cheng J.F."/>
            <person name="Tapia R."/>
            <person name="Goodwin L.A."/>
            <person name="Pitluck S."/>
            <person name="Pagani I."/>
            <person name="Ivanova N."/>
            <person name="Mavromatis K."/>
            <person name="Mikhailova N."/>
            <person name="Huntemann M."/>
            <person name="Pati A."/>
            <person name="Chen A."/>
            <person name="Palaniappan K."/>
            <person name="Land M."/>
            <person name="Rohde M."/>
            <person name="Tindall B.J."/>
            <person name="Detter J.C."/>
            <person name="Goker M."/>
            <person name="Bristow J."/>
            <person name="Eisen J.A."/>
            <person name="Markowitz V."/>
            <person name="Hugenholtz P."/>
            <person name="Woyke T."/>
            <person name="Klenk H.P."/>
            <person name="Kyrpides N.C."/>
        </authorList>
    </citation>
    <scope>NUCLEOTIDE SEQUENCE</scope>
    <source>
        <strain evidence="3">ATCC 700263 / DSM 8902 / Z-7692</strain>
    </source>
</reference>
<gene>
    <name evidence="2" type="ordered locus">Spiaf_1484</name>
</gene>
<name>H9UJ52_SPIAZ</name>
<dbReference type="AlphaFoldDB" id="H9UJ52"/>
<feature type="transmembrane region" description="Helical" evidence="1">
    <location>
        <begin position="95"/>
        <end position="116"/>
    </location>
</feature>
<proteinExistence type="predicted"/>
<dbReference type="STRING" id="889378.Spiaf_1484"/>
<feature type="transmembrane region" description="Helical" evidence="1">
    <location>
        <begin position="20"/>
        <end position="37"/>
    </location>
</feature>
<feature type="transmembrane region" description="Helical" evidence="1">
    <location>
        <begin position="128"/>
        <end position="149"/>
    </location>
</feature>
<dbReference type="eggNOG" id="ENOG5032R5W">
    <property type="taxonomic scope" value="Bacteria"/>
</dbReference>
<dbReference type="KEGG" id="sfc:Spiaf_1484"/>
<feature type="transmembrane region" description="Helical" evidence="1">
    <location>
        <begin position="49"/>
        <end position="74"/>
    </location>
</feature>
<feature type="transmembrane region" description="Helical" evidence="1">
    <location>
        <begin position="196"/>
        <end position="214"/>
    </location>
</feature>
<dbReference type="OrthoDB" id="360806at2"/>
<keyword evidence="3" id="KW-1185">Reference proteome</keyword>
<evidence type="ECO:0000313" key="3">
    <source>
        <dbReference type="Proteomes" id="UP000007383"/>
    </source>
</evidence>
<dbReference type="RefSeq" id="WP_014455529.1">
    <property type="nucleotide sequence ID" value="NC_017098.1"/>
</dbReference>
<keyword evidence="1" id="KW-1133">Transmembrane helix</keyword>
<evidence type="ECO:0000256" key="1">
    <source>
        <dbReference type="SAM" id="Phobius"/>
    </source>
</evidence>
<feature type="transmembrane region" description="Helical" evidence="1">
    <location>
        <begin position="170"/>
        <end position="190"/>
    </location>
</feature>
<keyword evidence="1" id="KW-0812">Transmembrane</keyword>
<dbReference type="EMBL" id="CP003282">
    <property type="protein sequence ID" value="AFG37545.1"/>
    <property type="molecule type" value="Genomic_DNA"/>
</dbReference>
<sequence>MLLFTLKKWFFDMWDSILKLLLLNALSITVLVLPFSLPGWMAGAGLPPAFGLGVFAVGILVMLFLFAGVVHTTWLSAEYQPWGGSEFFRGAKSKLGISILFVLSNAVVFLLLRNAVPFYLGMENMPGYAAVAVLFWVGVFWVMTAQYFFPIHCRMGDGFLKTWKKSLLVALDNPGFSLFLFILLTAAVIVSELTAYMFPGIFGVVLLLQGAGQLRLKKYDYLEENPDAKASRIPWRAVLQDDRRKVGKRTLKGMFFPWKE</sequence>
<protein>
    <submittedName>
        <fullName evidence="2">Uncharacterized protein</fullName>
    </submittedName>
</protein>
<accession>H9UJ52</accession>
<dbReference type="HOGENOM" id="CLU_1065349_0_0_12"/>